<dbReference type="Gene3D" id="2.60.120.650">
    <property type="entry name" value="Cupin"/>
    <property type="match status" value="1"/>
</dbReference>
<dbReference type="SUPFAM" id="SSF51197">
    <property type="entry name" value="Clavaminate synthase-like"/>
    <property type="match status" value="1"/>
</dbReference>
<accession>A0A9W7BNU4</accession>
<dbReference type="InterPro" id="IPR050910">
    <property type="entry name" value="JMJD6_ArgDemeth/LysHydrox"/>
</dbReference>
<sequence>MEPSAIDRAKKSISSAEPLSAWIGPRPQFTPPPTESKSFTIGEQTFVDRCPRLPLENYLDDTHGDSLPQHPAVLLNVCSDWDCFSSPWTISTLSSIVPSTPLSLDGGPGFARGSICFGSVTLPEYARYCKEDAAKDSAPLYVFDHRILSTLSSSFSIPACFSNDVLAGDPRRALPPAWLLVGAEGSGTPIHDHPTTIAWNALLSGCKVWVCFPPDIDESFLLLNLDGENDGDKSVDSSASDDFDLSAIEWFSRCRDLPEGAEVIIQWPGEVVFLPEGWWHVVLNAQESVAISYSIQLQRFNDK</sequence>
<evidence type="ECO:0000313" key="4">
    <source>
        <dbReference type="Proteomes" id="UP001165085"/>
    </source>
</evidence>
<organism evidence="3 4">
    <name type="scientific">Triparma strigata</name>
    <dbReference type="NCBI Taxonomy" id="1606541"/>
    <lineage>
        <taxon>Eukaryota</taxon>
        <taxon>Sar</taxon>
        <taxon>Stramenopiles</taxon>
        <taxon>Ochrophyta</taxon>
        <taxon>Bolidophyceae</taxon>
        <taxon>Parmales</taxon>
        <taxon>Triparmaceae</taxon>
        <taxon>Triparma</taxon>
    </lineage>
</organism>
<reference evidence="4" key="1">
    <citation type="journal article" date="2023" name="Commun. Biol.">
        <title>Genome analysis of Parmales, the sister group of diatoms, reveals the evolutionary specialization of diatoms from phago-mixotrophs to photoautotrophs.</title>
        <authorList>
            <person name="Ban H."/>
            <person name="Sato S."/>
            <person name="Yoshikawa S."/>
            <person name="Yamada K."/>
            <person name="Nakamura Y."/>
            <person name="Ichinomiya M."/>
            <person name="Sato N."/>
            <person name="Blanc-Mathieu R."/>
            <person name="Endo H."/>
            <person name="Kuwata A."/>
            <person name="Ogata H."/>
        </authorList>
    </citation>
    <scope>NUCLEOTIDE SEQUENCE [LARGE SCALE GENOMIC DNA]</scope>
    <source>
        <strain evidence="4">NIES 3701</strain>
    </source>
</reference>
<dbReference type="PROSITE" id="PS51184">
    <property type="entry name" value="JMJC"/>
    <property type="match status" value="1"/>
</dbReference>
<feature type="region of interest" description="Disordered" evidence="1">
    <location>
        <begin position="1"/>
        <end position="38"/>
    </location>
</feature>
<evidence type="ECO:0000259" key="2">
    <source>
        <dbReference type="PROSITE" id="PS51184"/>
    </source>
</evidence>
<evidence type="ECO:0000256" key="1">
    <source>
        <dbReference type="SAM" id="MobiDB-lite"/>
    </source>
</evidence>
<feature type="compositionally biased region" description="Basic and acidic residues" evidence="1">
    <location>
        <begin position="1"/>
        <end position="10"/>
    </location>
</feature>
<evidence type="ECO:0000313" key="3">
    <source>
        <dbReference type="EMBL" id="GMH89620.1"/>
    </source>
</evidence>
<dbReference type="Pfam" id="PF13621">
    <property type="entry name" value="Cupin_8"/>
    <property type="match status" value="1"/>
</dbReference>
<dbReference type="EMBL" id="BRXY01000360">
    <property type="protein sequence ID" value="GMH89620.1"/>
    <property type="molecule type" value="Genomic_DNA"/>
</dbReference>
<dbReference type="PANTHER" id="PTHR12480">
    <property type="entry name" value="ARGININE DEMETHYLASE AND LYSYL-HYDROXYLASE JMJD"/>
    <property type="match status" value="1"/>
</dbReference>
<dbReference type="OrthoDB" id="424465at2759"/>
<gene>
    <name evidence="3" type="ORF">TrST_g3516</name>
</gene>
<feature type="domain" description="JmjC" evidence="2">
    <location>
        <begin position="146"/>
        <end position="303"/>
    </location>
</feature>
<dbReference type="AlphaFoldDB" id="A0A9W7BNU4"/>
<name>A0A9W7BNU4_9STRA</name>
<dbReference type="Proteomes" id="UP001165085">
    <property type="component" value="Unassembled WGS sequence"/>
</dbReference>
<comment type="caution">
    <text evidence="3">The sequence shown here is derived from an EMBL/GenBank/DDBJ whole genome shotgun (WGS) entry which is preliminary data.</text>
</comment>
<dbReference type="InterPro" id="IPR041667">
    <property type="entry name" value="Cupin_8"/>
</dbReference>
<proteinExistence type="predicted"/>
<protein>
    <recommendedName>
        <fullName evidence="2">JmjC domain-containing protein</fullName>
    </recommendedName>
</protein>
<keyword evidence="4" id="KW-1185">Reference proteome</keyword>
<dbReference type="InterPro" id="IPR003347">
    <property type="entry name" value="JmjC_dom"/>
</dbReference>